<dbReference type="PROSITE" id="PS01155">
    <property type="entry name" value="ENDONUCLEASE_III_2"/>
    <property type="match status" value="1"/>
</dbReference>
<keyword evidence="11" id="KW-0411">Iron-sulfur</keyword>
<dbReference type="Gene3D" id="1.10.1670.10">
    <property type="entry name" value="Helix-hairpin-Helix base-excision DNA repair enzymes (C-terminal)"/>
    <property type="match status" value="1"/>
</dbReference>
<gene>
    <name evidence="16" type="ordered locus">amb3984</name>
</gene>
<reference evidence="16 17" key="1">
    <citation type="journal article" date="2005" name="DNA Res.">
        <title>Complete genome sequence of the facultative anaerobic magnetotactic bacterium Magnetospirillum sp. strain AMB-1.</title>
        <authorList>
            <person name="Matsunaga T."/>
            <person name="Okamura Y."/>
            <person name="Fukuda Y."/>
            <person name="Wahyudi A.T."/>
            <person name="Murase Y."/>
            <person name="Takeyama H."/>
        </authorList>
    </citation>
    <scope>NUCLEOTIDE SEQUENCE [LARGE SCALE GENOMIC DNA]</scope>
    <source>
        <strain evidence="17">ATCC 700264 / AMB-1</strain>
    </source>
</reference>
<dbReference type="InterPro" id="IPR004036">
    <property type="entry name" value="Endonuclease-III-like_CS2"/>
</dbReference>
<dbReference type="InterPro" id="IPR044298">
    <property type="entry name" value="MIG/MutY"/>
</dbReference>
<comment type="catalytic activity">
    <reaction evidence="1 14">
        <text>Hydrolyzes free adenine bases from 7,8-dihydro-8-oxoguanine:adenine mismatched double-stranded DNA, leaving an apurinic site.</text>
        <dbReference type="EC" id="3.2.2.31"/>
    </reaction>
</comment>
<evidence type="ECO:0000259" key="15">
    <source>
        <dbReference type="SMART" id="SM00478"/>
    </source>
</evidence>
<dbReference type="Pfam" id="PF14815">
    <property type="entry name" value="NUDIX_4"/>
    <property type="match status" value="1"/>
</dbReference>
<keyword evidence="8 14" id="KW-0227">DNA damage</keyword>
<evidence type="ECO:0000256" key="6">
    <source>
        <dbReference type="ARBA" id="ARBA00022485"/>
    </source>
</evidence>
<dbReference type="GO" id="GO:0051539">
    <property type="term" value="F:4 iron, 4 sulfur cluster binding"/>
    <property type="evidence" value="ECO:0007669"/>
    <property type="project" value="UniProtKB-UniRule"/>
</dbReference>
<comment type="similarity">
    <text evidence="3 14">Belongs to the Nth/MutY family.</text>
</comment>
<dbReference type="Gene3D" id="3.90.79.10">
    <property type="entry name" value="Nucleoside Triphosphate Pyrophosphohydrolase"/>
    <property type="match status" value="1"/>
</dbReference>
<keyword evidence="10 14" id="KW-0408">Iron</keyword>
<keyword evidence="17" id="KW-1185">Reference proteome</keyword>
<dbReference type="PANTHER" id="PTHR42944">
    <property type="entry name" value="ADENINE DNA GLYCOSYLASE"/>
    <property type="match status" value="1"/>
</dbReference>
<dbReference type="GO" id="GO:0032357">
    <property type="term" value="F:oxidized purine DNA binding"/>
    <property type="evidence" value="ECO:0007669"/>
    <property type="project" value="TreeGrafter"/>
</dbReference>
<evidence type="ECO:0000256" key="2">
    <source>
        <dbReference type="ARBA" id="ARBA00002933"/>
    </source>
</evidence>
<dbReference type="KEGG" id="mag:amb3984"/>
<keyword evidence="13 14" id="KW-0326">Glycosidase</keyword>
<name>Q2W037_PARM1</name>
<evidence type="ECO:0000256" key="10">
    <source>
        <dbReference type="ARBA" id="ARBA00023004"/>
    </source>
</evidence>
<dbReference type="STRING" id="342108.amb3984"/>
<dbReference type="HOGENOM" id="CLU_012862_0_2_5"/>
<dbReference type="PROSITE" id="PS00764">
    <property type="entry name" value="ENDONUCLEASE_III_1"/>
    <property type="match status" value="1"/>
</dbReference>
<proteinExistence type="inferred from homology"/>
<protein>
    <recommendedName>
        <fullName evidence="5 14">Adenine DNA glycosylase</fullName>
        <ecNumber evidence="4 14">3.2.2.31</ecNumber>
    </recommendedName>
</protein>
<evidence type="ECO:0000313" key="17">
    <source>
        <dbReference type="Proteomes" id="UP000007058"/>
    </source>
</evidence>
<dbReference type="AlphaFoldDB" id="Q2W037"/>
<evidence type="ECO:0000256" key="1">
    <source>
        <dbReference type="ARBA" id="ARBA00000843"/>
    </source>
</evidence>
<feature type="domain" description="HhH-GPD" evidence="15">
    <location>
        <begin position="80"/>
        <end position="229"/>
    </location>
</feature>
<dbReference type="NCBIfam" id="TIGR01084">
    <property type="entry name" value="mutY"/>
    <property type="match status" value="1"/>
</dbReference>
<comment type="function">
    <text evidence="2">Adenine glycosylase active on G-A mispairs. MutY also corrects error-prone DNA synthesis past GO lesions which are due to the oxidatively damaged form of guanine: 7,8-dihydro-8-oxoguanine (8-oxo-dGTP).</text>
</comment>
<dbReference type="CDD" id="cd03431">
    <property type="entry name" value="NUDIX_DNA_Glycosylase_C-MutY"/>
    <property type="match status" value="1"/>
</dbReference>
<dbReference type="GO" id="GO:0000701">
    <property type="term" value="F:purine-specific mismatch base pair DNA N-glycosylase activity"/>
    <property type="evidence" value="ECO:0007669"/>
    <property type="project" value="UniProtKB-EC"/>
</dbReference>
<dbReference type="GO" id="GO:0006298">
    <property type="term" value="P:mismatch repair"/>
    <property type="evidence" value="ECO:0007669"/>
    <property type="project" value="TreeGrafter"/>
</dbReference>
<dbReference type="CDD" id="cd00056">
    <property type="entry name" value="ENDO3c"/>
    <property type="match status" value="1"/>
</dbReference>
<keyword evidence="6" id="KW-0004">4Fe-4S</keyword>
<dbReference type="GO" id="GO:0046872">
    <property type="term" value="F:metal ion binding"/>
    <property type="evidence" value="ECO:0007669"/>
    <property type="project" value="UniProtKB-UniRule"/>
</dbReference>
<dbReference type="InterPro" id="IPR003265">
    <property type="entry name" value="HhH-GPD_domain"/>
</dbReference>
<accession>Q2W037</accession>
<dbReference type="InterPro" id="IPR011257">
    <property type="entry name" value="DNA_glycosylase"/>
</dbReference>
<dbReference type="PANTHER" id="PTHR42944:SF1">
    <property type="entry name" value="ADENINE DNA GLYCOSYLASE"/>
    <property type="match status" value="1"/>
</dbReference>
<evidence type="ECO:0000256" key="8">
    <source>
        <dbReference type="ARBA" id="ARBA00022763"/>
    </source>
</evidence>
<comment type="cofactor">
    <cofactor evidence="14">
        <name>[4Fe-4S] cluster</name>
        <dbReference type="ChEBI" id="CHEBI:49883"/>
    </cofactor>
    <text evidence="14">Binds 1 [4Fe-4S] cluster.</text>
</comment>
<dbReference type="SMART" id="SM00478">
    <property type="entry name" value="ENDO3c"/>
    <property type="match status" value="1"/>
</dbReference>
<dbReference type="GO" id="GO:0035485">
    <property type="term" value="F:adenine/guanine mispair binding"/>
    <property type="evidence" value="ECO:0007669"/>
    <property type="project" value="TreeGrafter"/>
</dbReference>
<dbReference type="EMBL" id="AP007255">
    <property type="protein sequence ID" value="BAE52788.1"/>
    <property type="molecule type" value="Genomic_DNA"/>
</dbReference>
<evidence type="ECO:0000256" key="12">
    <source>
        <dbReference type="ARBA" id="ARBA00023204"/>
    </source>
</evidence>
<evidence type="ECO:0000256" key="5">
    <source>
        <dbReference type="ARBA" id="ARBA00022023"/>
    </source>
</evidence>
<evidence type="ECO:0000256" key="4">
    <source>
        <dbReference type="ARBA" id="ARBA00012045"/>
    </source>
</evidence>
<dbReference type="FunFam" id="1.10.340.30:FF:000002">
    <property type="entry name" value="Adenine DNA glycosylase"/>
    <property type="match status" value="1"/>
</dbReference>
<dbReference type="Proteomes" id="UP000007058">
    <property type="component" value="Chromosome"/>
</dbReference>
<dbReference type="Gene3D" id="1.10.340.30">
    <property type="entry name" value="Hypothetical protein, domain 2"/>
    <property type="match status" value="1"/>
</dbReference>
<dbReference type="InterPro" id="IPR023170">
    <property type="entry name" value="HhH_base_excis_C"/>
</dbReference>
<dbReference type="GO" id="GO:0034039">
    <property type="term" value="F:8-oxo-7,8-dihydroguanine DNA N-glycosylase activity"/>
    <property type="evidence" value="ECO:0007669"/>
    <property type="project" value="TreeGrafter"/>
</dbReference>
<dbReference type="InterPro" id="IPR003651">
    <property type="entry name" value="Endonuclease3_FeS-loop_motif"/>
</dbReference>
<dbReference type="SUPFAM" id="SSF55811">
    <property type="entry name" value="Nudix"/>
    <property type="match status" value="1"/>
</dbReference>
<dbReference type="SUPFAM" id="SSF48150">
    <property type="entry name" value="DNA-glycosylase"/>
    <property type="match status" value="1"/>
</dbReference>
<dbReference type="InterPro" id="IPR029119">
    <property type="entry name" value="MutY_C"/>
</dbReference>
<keyword evidence="7" id="KW-0479">Metal-binding</keyword>
<evidence type="ECO:0000256" key="3">
    <source>
        <dbReference type="ARBA" id="ARBA00008343"/>
    </source>
</evidence>
<dbReference type="GO" id="GO:0006284">
    <property type="term" value="P:base-excision repair"/>
    <property type="evidence" value="ECO:0007669"/>
    <property type="project" value="UniProtKB-UniRule"/>
</dbReference>
<evidence type="ECO:0000256" key="14">
    <source>
        <dbReference type="RuleBase" id="RU365096"/>
    </source>
</evidence>
<dbReference type="InterPro" id="IPR005760">
    <property type="entry name" value="A/G_AdeGlyc_MutY"/>
</dbReference>
<evidence type="ECO:0000256" key="9">
    <source>
        <dbReference type="ARBA" id="ARBA00022801"/>
    </source>
</evidence>
<dbReference type="EC" id="3.2.2.31" evidence="4 14"/>
<dbReference type="InterPro" id="IPR015797">
    <property type="entry name" value="NUDIX_hydrolase-like_dom_sf"/>
</dbReference>
<evidence type="ECO:0000256" key="7">
    <source>
        <dbReference type="ARBA" id="ARBA00022723"/>
    </source>
</evidence>
<sequence>MGTALVGRLGRWLDLGLGLAVGHVASIPDARVLHYGSGMPAFDPASLLLAWYDRDRRVLPWRYAPGEAADPYHVWLSEVMLQQTTVAAVIPYFQAFIRRWPRVGDLAAAATEEVMAAWAGLGYYARARNLHACAKLVAEWRGGRFPEDEAGLRQLPGIGDYTAAAIAAIAFGHRAVVVDGNVERVMARMFAVTDPLPAAKPRLKELAATLTPDDRAGDYAQAVMDLGATICTPRSPACGLCPWRPGCRAQALGLAESLPAKVEKAERPTRRGVVFWLTAPDGSVLLRRRPPKGLLGGMMEFPSTDWRDAAWSLDEAAPSAPLAPKSWRLLPGLVTHTFTHFHLELTVAAGRTPAQPAVRGVWCPLDRLEEQALPTLMRKVARHALAKAY</sequence>
<evidence type="ECO:0000256" key="11">
    <source>
        <dbReference type="ARBA" id="ARBA00023014"/>
    </source>
</evidence>
<dbReference type="Pfam" id="PF00730">
    <property type="entry name" value="HhH-GPD"/>
    <property type="match status" value="1"/>
</dbReference>
<dbReference type="InterPro" id="IPR004035">
    <property type="entry name" value="Endouclease-III_FeS-bd_BS"/>
</dbReference>
<evidence type="ECO:0000256" key="13">
    <source>
        <dbReference type="ARBA" id="ARBA00023295"/>
    </source>
</evidence>
<organism evidence="16 17">
    <name type="scientific">Paramagnetospirillum magneticum (strain ATCC 700264 / AMB-1)</name>
    <name type="common">Magnetospirillum magneticum</name>
    <dbReference type="NCBI Taxonomy" id="342108"/>
    <lineage>
        <taxon>Bacteria</taxon>
        <taxon>Pseudomonadati</taxon>
        <taxon>Pseudomonadota</taxon>
        <taxon>Alphaproteobacteria</taxon>
        <taxon>Rhodospirillales</taxon>
        <taxon>Magnetospirillaceae</taxon>
        <taxon>Paramagnetospirillum</taxon>
    </lineage>
</organism>
<dbReference type="Pfam" id="PF10576">
    <property type="entry name" value="EndIII_4Fe-2S"/>
    <property type="match status" value="1"/>
</dbReference>
<evidence type="ECO:0000313" key="16">
    <source>
        <dbReference type="EMBL" id="BAE52788.1"/>
    </source>
</evidence>
<keyword evidence="9" id="KW-0378">Hydrolase</keyword>
<keyword evidence="12" id="KW-0234">DNA repair</keyword>